<accession>A5IJT7</accession>
<dbReference type="RefSeq" id="WP_011943079.1">
    <property type="nucleotide sequence ID" value="NC_009486.1"/>
</dbReference>
<organism evidence="2 3">
    <name type="scientific">Thermotoga petrophila (strain ATCC BAA-488 / DSM 13995 / JCM 10881 / RKU-1)</name>
    <dbReference type="NCBI Taxonomy" id="390874"/>
    <lineage>
        <taxon>Bacteria</taxon>
        <taxon>Thermotogati</taxon>
        <taxon>Thermotogota</taxon>
        <taxon>Thermotogae</taxon>
        <taxon>Thermotogales</taxon>
        <taxon>Thermotogaceae</taxon>
        <taxon>Thermotoga</taxon>
    </lineage>
</organism>
<dbReference type="GO" id="GO:0009228">
    <property type="term" value="P:thiamine biosynthetic process"/>
    <property type="evidence" value="ECO:0007669"/>
    <property type="project" value="InterPro"/>
</dbReference>
<dbReference type="Pfam" id="PF09084">
    <property type="entry name" value="NMT1"/>
    <property type="match status" value="1"/>
</dbReference>
<dbReference type="eggNOG" id="COG0715">
    <property type="taxonomic scope" value="Bacteria"/>
</dbReference>
<dbReference type="SUPFAM" id="SSF53850">
    <property type="entry name" value="Periplasmic binding protein-like II"/>
    <property type="match status" value="1"/>
</dbReference>
<dbReference type="PANTHER" id="PTHR31528">
    <property type="entry name" value="4-AMINO-5-HYDROXYMETHYL-2-METHYLPYRIMIDINE PHOSPHATE SYNTHASE THI11-RELATED"/>
    <property type="match status" value="1"/>
</dbReference>
<dbReference type="KEGG" id="tpt:Tpet_0436"/>
<evidence type="ECO:0000259" key="1">
    <source>
        <dbReference type="Pfam" id="PF09084"/>
    </source>
</evidence>
<evidence type="ECO:0000313" key="2">
    <source>
        <dbReference type="EMBL" id="ABQ46460.1"/>
    </source>
</evidence>
<dbReference type="InterPro" id="IPR015168">
    <property type="entry name" value="SsuA/THI5"/>
</dbReference>
<protein>
    <submittedName>
        <fullName evidence="2">NMT1/THI5 like protein</fullName>
    </submittedName>
</protein>
<dbReference type="EMBL" id="CP000702">
    <property type="protein sequence ID" value="ABQ46460.1"/>
    <property type="molecule type" value="Genomic_DNA"/>
</dbReference>
<reference evidence="3" key="1">
    <citation type="submission" date="2007-05" db="EMBL/GenBank/DDBJ databases">
        <title>Complete sequence of Thermotoga petrophila RKU-1.</title>
        <authorList>
            <consortium name="US DOE Joint Genome Institute"/>
            <person name="Copeland A."/>
            <person name="Lucas S."/>
            <person name="Lapidus A."/>
            <person name="Barry K."/>
            <person name="Glavina del Rio T."/>
            <person name="Dalin E."/>
            <person name="Tice H."/>
            <person name="Pitluck S."/>
            <person name="Sims D."/>
            <person name="Brettin T."/>
            <person name="Bruce D."/>
            <person name="Detter J.C."/>
            <person name="Han C."/>
            <person name="Tapia R."/>
            <person name="Schmutz J."/>
            <person name="Larimer F."/>
            <person name="Land M."/>
            <person name="Hauser L."/>
            <person name="Kyrpides N."/>
            <person name="Mikhailova N."/>
            <person name="Nelson K."/>
            <person name="Gogarten J.P."/>
            <person name="Noll K."/>
            <person name="Richardson P."/>
        </authorList>
    </citation>
    <scope>NUCLEOTIDE SEQUENCE [LARGE SCALE GENOMIC DNA]</scope>
    <source>
        <strain evidence="3">ATCC BAA-488 / DSM 13995 / JCM 10881 / RKU-1</strain>
    </source>
</reference>
<dbReference type="PANTHER" id="PTHR31528:SF3">
    <property type="entry name" value="THIAMINE BIOSYNTHESIS PROTEIN HI_0357-RELATED"/>
    <property type="match status" value="1"/>
</dbReference>
<dbReference type="InterPro" id="IPR027939">
    <property type="entry name" value="NMT1/THI5"/>
</dbReference>
<name>A5IJT7_THEP1</name>
<dbReference type="HOGENOM" id="CLU_028871_6_0_0"/>
<evidence type="ECO:0000313" key="3">
    <source>
        <dbReference type="Proteomes" id="UP000006558"/>
    </source>
</evidence>
<dbReference type="AlphaFoldDB" id="A5IJT7"/>
<reference evidence="2 3" key="2">
    <citation type="journal article" date="2009" name="Proc. Natl. Acad. Sci. U.S.A.">
        <title>On the chimeric nature, thermophilic origin, and phylogenetic placement of the Thermotogales.</title>
        <authorList>
            <person name="Zhaxybayeva O."/>
            <person name="Swithers K.S."/>
            <person name="Lapierre P."/>
            <person name="Fournier G.P."/>
            <person name="Bickhart D.M."/>
            <person name="DeBoy R.T."/>
            <person name="Nelson K.E."/>
            <person name="Nesbo C.L."/>
            <person name="Doolittle W.F."/>
            <person name="Gogarten J.P."/>
            <person name="Noll K.M."/>
        </authorList>
    </citation>
    <scope>NUCLEOTIDE SEQUENCE [LARGE SCALE GENOMIC DNA]</scope>
    <source>
        <strain evidence="3">ATCC BAA-488 / DSM 13995 / JCM 10881 / RKU-1</strain>
    </source>
</reference>
<feature type="domain" description="SsuA/THI5-like" evidence="1">
    <location>
        <begin position="31"/>
        <end position="245"/>
    </location>
</feature>
<dbReference type="Proteomes" id="UP000006558">
    <property type="component" value="Chromosome"/>
</dbReference>
<proteinExistence type="predicted"/>
<dbReference type="Gene3D" id="3.40.190.10">
    <property type="entry name" value="Periplasmic binding protein-like II"/>
    <property type="match status" value="2"/>
</dbReference>
<gene>
    <name evidence="2" type="ordered locus">Tpet_0436</name>
</gene>
<dbReference type="STRING" id="390874.Tpet_0436"/>
<sequence length="316" mass="36074">MKRLTFIAMFLISVLALFAEEVTVVLDWYPNTNHTGLYVAKDLGYYREEGLDVKIVQPSRLTAEQLVASGKAEFGVSYQEAVTLSRGEGMPIVSIAAIIQHNTSGFAWLKDEGIKSVKDWEGKRYGSWGSPIEKATIEYIMRKYGADPSKVIFVNVGQMDFFAGTLNNVFDFAWIFYGWDGVASKVKGIEIEFLPLKDIDEVFDYYTPVLITSESLIKQNPDLVRRFLRATAKGYEYAIQHPVEAAKILLKYAPELDEKIVVESQKYLAGQYKADAEKWGYQKEEVWRRYAEWLHSMGFLKETIDVTKAFTNEFLP</sequence>